<evidence type="ECO:0000313" key="2">
    <source>
        <dbReference type="Proteomes" id="UP000005850"/>
    </source>
</evidence>
<gene>
    <name evidence="1" type="ORF">BRLA_c002610</name>
</gene>
<dbReference type="RefSeq" id="WP_041751888.1">
    <property type="nucleotide sequence ID" value="NZ_CP007806.1"/>
</dbReference>
<evidence type="ECO:0000313" key="1">
    <source>
        <dbReference type="EMBL" id="AIG24656.1"/>
    </source>
</evidence>
<dbReference type="STRING" id="1042163.BRLA_c002610"/>
<dbReference type="AlphaFoldDB" id="A0A075QZK7"/>
<name>A0A075QZK7_BRELA</name>
<protein>
    <submittedName>
        <fullName evidence="1">Uncharacterized protein</fullName>
    </submittedName>
</protein>
<dbReference type="Gene3D" id="3.50.50.100">
    <property type="match status" value="1"/>
</dbReference>
<keyword evidence="2" id="KW-1185">Reference proteome</keyword>
<accession>A0A075QZK7</accession>
<sequence length="74" mass="8288">MQEVTCIVVGGGYAGINAIKAIRKAFAEVNSYTLLLILIDKQPHHLRKVLLFKPAACMNYKRGTEFIMLLPQIN</sequence>
<dbReference type="eggNOG" id="COG1252">
    <property type="taxonomic scope" value="Bacteria"/>
</dbReference>
<dbReference type="Proteomes" id="UP000005850">
    <property type="component" value="Chromosome"/>
</dbReference>
<dbReference type="EMBL" id="CP007806">
    <property type="protein sequence ID" value="AIG24656.1"/>
    <property type="molecule type" value="Genomic_DNA"/>
</dbReference>
<organism evidence="1 2">
    <name type="scientific">Brevibacillus laterosporus LMG 15441</name>
    <dbReference type="NCBI Taxonomy" id="1042163"/>
    <lineage>
        <taxon>Bacteria</taxon>
        <taxon>Bacillati</taxon>
        <taxon>Bacillota</taxon>
        <taxon>Bacilli</taxon>
        <taxon>Bacillales</taxon>
        <taxon>Paenibacillaceae</taxon>
        <taxon>Brevibacillus</taxon>
    </lineage>
</organism>
<proteinExistence type="predicted"/>
<reference evidence="1 2" key="1">
    <citation type="journal article" date="2011" name="J. Bacteriol.">
        <title>Genome sequence of Brevibacillus laterosporus LMG 15441, a pathogen of invertebrates.</title>
        <authorList>
            <person name="Djukic M."/>
            <person name="Poehlein A."/>
            <person name="Thurmer A."/>
            <person name="Daniel R."/>
        </authorList>
    </citation>
    <scope>NUCLEOTIDE SEQUENCE [LARGE SCALE GENOMIC DNA]</scope>
    <source>
        <strain evidence="1 2">LMG 15441</strain>
    </source>
</reference>
<dbReference type="KEGG" id="blr:BRLA_c002610"/>
<dbReference type="HOGENOM" id="CLU_2680474_0_0_9"/>